<dbReference type="HOGENOM" id="CLU_921284_0_0_1"/>
<dbReference type="Proteomes" id="UP000011761">
    <property type="component" value="Unassembled WGS sequence"/>
</dbReference>
<dbReference type="RefSeq" id="XP_007680553.1">
    <property type="nucleotide sequence ID" value="XM_007682363.1"/>
</dbReference>
<dbReference type="PANTHER" id="PTHR38790">
    <property type="entry name" value="2EXR DOMAIN-CONTAINING PROTEIN-RELATED"/>
    <property type="match status" value="1"/>
</dbReference>
<dbReference type="KEGG" id="bcom:BAUCODRAFT_274249"/>
<keyword evidence="3" id="KW-1185">Reference proteome</keyword>
<sequence>MAPAPPRVGNSDASPLLDLPPELRNKIYGLVFGKRTIHVGRPSLGSKLDSHRQVGECLAEISDKDHRRSMHHRAVAADSKAAIQRQKVLKAFGVPLNKKSDDVFGYGGFESRHKYCQFGGYSHVKELNLLRTCKQIHDEAAGIPFASNEFTFQNAATFASFVASIAPHQHAAIRNVTLYALGYERERTWAGTGLTRSLTSLTGLRRVVLTVAVRRCDLMSGRNIKSRQTRQRLFAGLEMLKDVNMCEIEVLIINSEGMGRAVMSAVARDESVPSCADLVKWEEEIKATLLPSGNALEGEVLA</sequence>
<dbReference type="AlphaFoldDB" id="M2N0C6"/>
<evidence type="ECO:0000313" key="3">
    <source>
        <dbReference type="Proteomes" id="UP000011761"/>
    </source>
</evidence>
<gene>
    <name evidence="2" type="ORF">BAUCODRAFT_274249</name>
</gene>
<feature type="domain" description="DUF7730" evidence="1">
    <location>
        <begin position="11"/>
        <end position="178"/>
    </location>
</feature>
<organism evidence="2 3">
    <name type="scientific">Baudoinia panamericana (strain UAMH 10762)</name>
    <name type="common">Angels' share fungus</name>
    <name type="synonym">Baudoinia compniacensis (strain UAMH 10762)</name>
    <dbReference type="NCBI Taxonomy" id="717646"/>
    <lineage>
        <taxon>Eukaryota</taxon>
        <taxon>Fungi</taxon>
        <taxon>Dikarya</taxon>
        <taxon>Ascomycota</taxon>
        <taxon>Pezizomycotina</taxon>
        <taxon>Dothideomycetes</taxon>
        <taxon>Dothideomycetidae</taxon>
        <taxon>Mycosphaerellales</taxon>
        <taxon>Teratosphaeriaceae</taxon>
        <taxon>Baudoinia</taxon>
    </lineage>
</organism>
<dbReference type="Pfam" id="PF24864">
    <property type="entry name" value="DUF7730"/>
    <property type="match status" value="1"/>
</dbReference>
<evidence type="ECO:0000313" key="2">
    <source>
        <dbReference type="EMBL" id="EMC92025.1"/>
    </source>
</evidence>
<protein>
    <recommendedName>
        <fullName evidence="1">DUF7730 domain-containing protein</fullName>
    </recommendedName>
</protein>
<dbReference type="STRING" id="717646.M2N0C6"/>
<name>M2N0C6_BAUPA</name>
<dbReference type="OrthoDB" id="5413827at2759"/>
<accession>M2N0C6</accession>
<dbReference type="GeneID" id="19110567"/>
<dbReference type="EMBL" id="KB445562">
    <property type="protein sequence ID" value="EMC92025.1"/>
    <property type="molecule type" value="Genomic_DNA"/>
</dbReference>
<dbReference type="PANTHER" id="PTHR38790:SF4">
    <property type="entry name" value="2EXR DOMAIN-CONTAINING PROTEIN"/>
    <property type="match status" value="1"/>
</dbReference>
<proteinExistence type="predicted"/>
<dbReference type="InterPro" id="IPR056632">
    <property type="entry name" value="DUF7730"/>
</dbReference>
<evidence type="ECO:0000259" key="1">
    <source>
        <dbReference type="Pfam" id="PF24864"/>
    </source>
</evidence>
<reference evidence="2 3" key="1">
    <citation type="journal article" date="2012" name="PLoS Pathog.">
        <title>Diverse lifestyles and strategies of plant pathogenesis encoded in the genomes of eighteen Dothideomycetes fungi.</title>
        <authorList>
            <person name="Ohm R.A."/>
            <person name="Feau N."/>
            <person name="Henrissat B."/>
            <person name="Schoch C.L."/>
            <person name="Horwitz B.A."/>
            <person name="Barry K.W."/>
            <person name="Condon B.J."/>
            <person name="Copeland A.C."/>
            <person name="Dhillon B."/>
            <person name="Glaser F."/>
            <person name="Hesse C.N."/>
            <person name="Kosti I."/>
            <person name="LaButti K."/>
            <person name="Lindquist E.A."/>
            <person name="Lucas S."/>
            <person name="Salamov A.A."/>
            <person name="Bradshaw R.E."/>
            <person name="Ciuffetti L."/>
            <person name="Hamelin R.C."/>
            <person name="Kema G.H.J."/>
            <person name="Lawrence C."/>
            <person name="Scott J.A."/>
            <person name="Spatafora J.W."/>
            <person name="Turgeon B.G."/>
            <person name="de Wit P.J.G.M."/>
            <person name="Zhong S."/>
            <person name="Goodwin S.B."/>
            <person name="Grigoriev I.V."/>
        </authorList>
    </citation>
    <scope>NUCLEOTIDE SEQUENCE [LARGE SCALE GENOMIC DNA]</scope>
    <source>
        <strain evidence="2 3">UAMH 10762</strain>
    </source>
</reference>